<proteinExistence type="predicted"/>
<evidence type="ECO:0000313" key="1">
    <source>
        <dbReference type="EMBL" id="SET62784.1"/>
    </source>
</evidence>
<dbReference type="Proteomes" id="UP000242642">
    <property type="component" value="Unassembled WGS sequence"/>
</dbReference>
<organism evidence="1 2">
    <name type="scientific">Thorsellia anophelis DSM 18579</name>
    <dbReference type="NCBI Taxonomy" id="1123402"/>
    <lineage>
        <taxon>Bacteria</taxon>
        <taxon>Pseudomonadati</taxon>
        <taxon>Pseudomonadota</taxon>
        <taxon>Gammaproteobacteria</taxon>
        <taxon>Enterobacterales</taxon>
        <taxon>Thorselliaceae</taxon>
        <taxon>Thorsellia</taxon>
    </lineage>
</organism>
<dbReference type="AlphaFoldDB" id="A0A1I0FWX3"/>
<reference evidence="2" key="1">
    <citation type="submission" date="2016-10" db="EMBL/GenBank/DDBJ databases">
        <authorList>
            <person name="Varghese N."/>
            <person name="Submissions S."/>
        </authorList>
    </citation>
    <scope>NUCLEOTIDE SEQUENCE [LARGE SCALE GENOMIC DNA]</scope>
    <source>
        <strain evidence="2">DSM 18579</strain>
    </source>
</reference>
<evidence type="ECO:0008006" key="3">
    <source>
        <dbReference type="Google" id="ProtNLM"/>
    </source>
</evidence>
<dbReference type="STRING" id="1123402.SAMN02583745_02918"/>
<protein>
    <recommendedName>
        <fullName evidence="3">ABC transporter substrate-binding protein</fullName>
    </recommendedName>
</protein>
<evidence type="ECO:0000313" key="2">
    <source>
        <dbReference type="Proteomes" id="UP000242642"/>
    </source>
</evidence>
<accession>A0A1I0FWX3</accession>
<name>A0A1I0FWX3_9GAMM</name>
<sequence>MKAAQMNQNTNALNLPILLSNLSNKFIKIPNSSHRLNKFALLGLTVWMGVVSLPTEALDKIEPTLIENAKKEGQVISVGMPDTWANWQETWEEMNTTY</sequence>
<dbReference type="EMBL" id="FOHV01000051">
    <property type="protein sequence ID" value="SET62784.1"/>
    <property type="molecule type" value="Genomic_DNA"/>
</dbReference>
<keyword evidence="2" id="KW-1185">Reference proteome</keyword>
<gene>
    <name evidence="1" type="ORF">SAMN02583745_02918</name>
</gene>